<evidence type="ECO:0000256" key="8">
    <source>
        <dbReference type="ARBA" id="ARBA00022839"/>
    </source>
</evidence>
<comment type="cofactor">
    <cofactor evidence="14">
        <name>Mg(2+)</name>
        <dbReference type="ChEBI" id="CHEBI:18420"/>
    </cofactor>
</comment>
<evidence type="ECO:0000256" key="11">
    <source>
        <dbReference type="ARBA" id="ARBA00023014"/>
    </source>
</evidence>
<reference evidence="17" key="1">
    <citation type="submission" date="2018-09" db="EMBL/GenBank/DDBJ databases">
        <authorList>
            <person name="Zhu H."/>
        </authorList>
    </citation>
    <scope>NUCLEOTIDE SEQUENCE [LARGE SCALE GENOMIC DNA]</scope>
    <source>
        <strain evidence="17">K2R23-3</strain>
    </source>
</reference>
<dbReference type="Pfam" id="PF12705">
    <property type="entry name" value="PDDEXK_1"/>
    <property type="match status" value="1"/>
</dbReference>
<keyword evidence="9 14" id="KW-0067">ATP-binding</keyword>
<dbReference type="InterPro" id="IPR049035">
    <property type="entry name" value="ADDB_N"/>
</dbReference>
<dbReference type="GO" id="GO:0051539">
    <property type="term" value="F:4 iron, 4 sulfur cluster binding"/>
    <property type="evidence" value="ECO:0007669"/>
    <property type="project" value="UniProtKB-KW"/>
</dbReference>
<dbReference type="RefSeq" id="WP_119882736.1">
    <property type="nucleotide sequence ID" value="NZ_CP032418.1"/>
</dbReference>
<keyword evidence="5 14" id="KW-0227">DNA damage</keyword>
<evidence type="ECO:0000259" key="15">
    <source>
        <dbReference type="PROSITE" id="PS51217"/>
    </source>
</evidence>
<comment type="similarity">
    <text evidence="14">Belongs to the helicase family. AddB/RexB type 1 subfamily.</text>
</comment>
<dbReference type="AlphaFoldDB" id="A0A385YR78"/>
<dbReference type="KEGG" id="paek:D3873_03570"/>
<dbReference type="GO" id="GO:0000724">
    <property type="term" value="P:double-strand break repair via homologous recombination"/>
    <property type="evidence" value="ECO:0007669"/>
    <property type="project" value="UniProtKB-UniRule"/>
</dbReference>
<comment type="function">
    <text evidence="14">The heterodimer acts as both an ATP-dependent DNA helicase and an ATP-dependent, dual-direction single-stranded exonuclease. Recognizes the chi site generating a DNA molecule suitable for the initiation of homologous recombination. The AddB subunit has 5' -&gt; 3' nuclease activity but not helicase activity.</text>
</comment>
<dbReference type="GO" id="GO:0005524">
    <property type="term" value="F:ATP binding"/>
    <property type="evidence" value="ECO:0007669"/>
    <property type="project" value="UniProtKB-UniRule"/>
</dbReference>
<feature type="binding site" evidence="14">
    <location>
        <position position="798"/>
    </location>
    <ligand>
        <name>[4Fe-4S] cluster</name>
        <dbReference type="ChEBI" id="CHEBI:49883"/>
    </ligand>
</feature>
<feature type="domain" description="UvrD-like helicase C-terminal" evidence="15">
    <location>
        <begin position="277"/>
        <end position="595"/>
    </location>
</feature>
<dbReference type="NCBIfam" id="TIGR02773">
    <property type="entry name" value="addB_Gpos"/>
    <property type="match status" value="1"/>
</dbReference>
<comment type="subunit">
    <text evidence="14">Heterodimer of AddA and AddB.</text>
</comment>
<comment type="cofactor">
    <cofactor evidence="14">
        <name>[4Fe-4S] cluster</name>
        <dbReference type="ChEBI" id="CHEBI:49883"/>
    </cofactor>
    <text evidence="14">Binds 1 [4Fe-4S] cluster.</text>
</comment>
<keyword evidence="4 14" id="KW-0547">Nucleotide-binding</keyword>
<name>A0A385YR78_9BACL</name>
<keyword evidence="2 14" id="KW-0540">Nuclease</keyword>
<keyword evidence="17" id="KW-1185">Reference proteome</keyword>
<evidence type="ECO:0000256" key="2">
    <source>
        <dbReference type="ARBA" id="ARBA00022722"/>
    </source>
</evidence>
<evidence type="ECO:0000256" key="10">
    <source>
        <dbReference type="ARBA" id="ARBA00023004"/>
    </source>
</evidence>
<feature type="binding site" evidence="14">
    <location>
        <position position="1118"/>
    </location>
    <ligand>
        <name>[4Fe-4S] cluster</name>
        <dbReference type="ChEBI" id="CHEBI:49883"/>
    </ligand>
</feature>
<evidence type="ECO:0000256" key="14">
    <source>
        <dbReference type="HAMAP-Rule" id="MF_01452"/>
    </source>
</evidence>
<keyword evidence="7 14" id="KW-0347">Helicase</keyword>
<keyword evidence="6 14" id="KW-0378">Hydrolase</keyword>
<evidence type="ECO:0000256" key="6">
    <source>
        <dbReference type="ARBA" id="ARBA00022801"/>
    </source>
</evidence>
<keyword evidence="12 14" id="KW-0238">DNA-binding</keyword>
<keyword evidence="13 14" id="KW-0234">DNA repair</keyword>
<evidence type="ECO:0000256" key="7">
    <source>
        <dbReference type="ARBA" id="ARBA00022806"/>
    </source>
</evidence>
<feature type="binding site" evidence="14">
    <location>
        <position position="1121"/>
    </location>
    <ligand>
        <name>[4Fe-4S] cluster</name>
        <dbReference type="ChEBI" id="CHEBI:49883"/>
    </ligand>
</feature>
<protein>
    <recommendedName>
        <fullName evidence="14">ATP-dependent helicase/deoxyribonuclease subunit B</fullName>
        <ecNumber evidence="14">3.1.-.-</ecNumber>
    </recommendedName>
    <alternativeName>
        <fullName evidence="14">ATP-dependent helicase/nuclease subunit AddB</fullName>
    </alternativeName>
</protein>
<keyword evidence="11 14" id="KW-0411">Iron-sulfur</keyword>
<dbReference type="InterPro" id="IPR011604">
    <property type="entry name" value="PDDEXK-like_dom_sf"/>
</dbReference>
<dbReference type="EMBL" id="CP032418">
    <property type="protein sequence ID" value="AYC28994.1"/>
    <property type="molecule type" value="Genomic_DNA"/>
</dbReference>
<dbReference type="Pfam" id="PF21445">
    <property type="entry name" value="ADDB_N"/>
    <property type="match status" value="1"/>
</dbReference>
<dbReference type="HAMAP" id="MF_01452">
    <property type="entry name" value="AddB_type1"/>
    <property type="match status" value="1"/>
</dbReference>
<evidence type="ECO:0000313" key="16">
    <source>
        <dbReference type="EMBL" id="AYC28994.1"/>
    </source>
</evidence>
<evidence type="ECO:0000256" key="13">
    <source>
        <dbReference type="ARBA" id="ARBA00023204"/>
    </source>
</evidence>
<dbReference type="InterPro" id="IPR014140">
    <property type="entry name" value="DNA_helicase_suAddB"/>
</dbReference>
<dbReference type="GO" id="GO:0003690">
    <property type="term" value="F:double-stranded DNA binding"/>
    <property type="evidence" value="ECO:0007669"/>
    <property type="project" value="UniProtKB-UniRule"/>
</dbReference>
<keyword evidence="8 14" id="KW-0269">Exonuclease</keyword>
<dbReference type="GO" id="GO:0004386">
    <property type="term" value="F:helicase activity"/>
    <property type="evidence" value="ECO:0007669"/>
    <property type="project" value="UniProtKB-KW"/>
</dbReference>
<dbReference type="PANTHER" id="PTHR30591">
    <property type="entry name" value="RECBCD ENZYME SUBUNIT RECC"/>
    <property type="match status" value="1"/>
</dbReference>
<dbReference type="InterPro" id="IPR014017">
    <property type="entry name" value="DNA_helicase_UvrD-like_C"/>
</dbReference>
<dbReference type="GO" id="GO:0046872">
    <property type="term" value="F:metal ion binding"/>
    <property type="evidence" value="ECO:0007669"/>
    <property type="project" value="UniProtKB-KW"/>
</dbReference>
<dbReference type="GO" id="GO:0008409">
    <property type="term" value="F:5'-3' exonuclease activity"/>
    <property type="evidence" value="ECO:0007669"/>
    <property type="project" value="UniProtKB-UniRule"/>
</dbReference>
<dbReference type="InterPro" id="IPR038726">
    <property type="entry name" value="PDDEXK_AddAB-type"/>
</dbReference>
<proteinExistence type="inferred from homology"/>
<dbReference type="SUPFAM" id="SSF52540">
    <property type="entry name" value="P-loop containing nucleoside triphosphate hydrolases"/>
    <property type="match status" value="1"/>
</dbReference>
<evidence type="ECO:0000256" key="4">
    <source>
        <dbReference type="ARBA" id="ARBA00022741"/>
    </source>
</evidence>
<organism evidence="16 17">
    <name type="scientific">Paenisporosarcina cavernae</name>
    <dbReference type="NCBI Taxonomy" id="2320858"/>
    <lineage>
        <taxon>Bacteria</taxon>
        <taxon>Bacillati</taxon>
        <taxon>Bacillota</taxon>
        <taxon>Bacilli</taxon>
        <taxon>Bacillales</taxon>
        <taxon>Caryophanaceae</taxon>
        <taxon>Paenisporosarcina</taxon>
    </lineage>
</organism>
<dbReference type="Proteomes" id="UP000265725">
    <property type="component" value="Chromosome"/>
</dbReference>
<accession>A0A385YR78</accession>
<keyword evidence="1 14" id="KW-0004">4Fe-4S</keyword>
<evidence type="ECO:0000256" key="3">
    <source>
        <dbReference type="ARBA" id="ARBA00022723"/>
    </source>
</evidence>
<dbReference type="Gene3D" id="3.90.320.10">
    <property type="match status" value="1"/>
</dbReference>
<evidence type="ECO:0000256" key="5">
    <source>
        <dbReference type="ARBA" id="ARBA00022763"/>
    </source>
</evidence>
<dbReference type="OrthoDB" id="9758506at2"/>
<dbReference type="PROSITE" id="PS51217">
    <property type="entry name" value="UVRD_HELICASE_CTER"/>
    <property type="match status" value="1"/>
</dbReference>
<evidence type="ECO:0000256" key="9">
    <source>
        <dbReference type="ARBA" id="ARBA00022840"/>
    </source>
</evidence>
<feature type="binding site" evidence="14">
    <location>
        <position position="1127"/>
    </location>
    <ligand>
        <name>[4Fe-4S] cluster</name>
        <dbReference type="ChEBI" id="CHEBI:49883"/>
    </ligand>
</feature>
<evidence type="ECO:0000256" key="12">
    <source>
        <dbReference type="ARBA" id="ARBA00023125"/>
    </source>
</evidence>
<dbReference type="Gene3D" id="3.40.50.300">
    <property type="entry name" value="P-loop containing nucleotide triphosphate hydrolases"/>
    <property type="match status" value="3"/>
</dbReference>
<keyword evidence="10 14" id="KW-0408">Iron</keyword>
<dbReference type="PANTHER" id="PTHR30591:SF1">
    <property type="entry name" value="RECBCD ENZYME SUBUNIT RECC"/>
    <property type="match status" value="1"/>
</dbReference>
<dbReference type="InterPro" id="IPR027417">
    <property type="entry name" value="P-loop_NTPase"/>
</dbReference>
<evidence type="ECO:0000313" key="17">
    <source>
        <dbReference type="Proteomes" id="UP000265725"/>
    </source>
</evidence>
<evidence type="ECO:0000256" key="1">
    <source>
        <dbReference type="ARBA" id="ARBA00022485"/>
    </source>
</evidence>
<sequence>MTLRLVTGRAGAGKSSFIRQEIAERCQVDPLGKAIFLIVPDQMTFTAEKSLSTSRGMHGIVRAQVSTFKRLAWRILQEVGGISKQEVSGYGYRMLLRKILEENRESLSLFRLAATKRGFTEQLEELLREMQRYCVETDVFLAMKDDVEKLDAPESLKQKLRDVALIMTEVEDRLGTTHVDSQGYVRLLQQSMHLSDELRDAEVYVDGFVSMTTRERELLGELMKCAKRVTIALPMEDVQADMSDEQSIFHTAAVTAEKLRALARENGIAIEETISLQGTTRFHSEDILHLERELHRYPAEERQATGDVSIIEAENRRAEVHAIARKIRGLVRDEGYRYRDIAILTRQTEIYDVLLRNTLPEYDIPLFVNEKRPMLHHPLLEWARSVMEVVTSNYAYEPVMRALKTDLFIPKGANRTVWRERIDVLENFLLAHGIYGDRWGDDKRWFVKRYRGLEFHTSLQTDEERAMQADIEEVKATFYPYIEALKEKLTEGATGKDVATALFEMASDLQLYEKLIDRKDEDEANHLLIEAGDHEQAWNAWITVLDQFVLLFGEEKKPLEEFVALLEEGFDQLEFSRIPPSVDQVSVGTVDLSRLSNVKAAFVIGVNDGVFPKRVEQDGLLSDADREWLSQLGVELAPTSKMRLMDEQYVMYRAVSTASHRLYFSYPLADEEGKALLPSTYIKRMQQLLHGLPFETAVIQPAELSTNALNYFEHARTSIAYIASRMREETWQEDSNGEWAALASYLEADPLWRDTLAFVTKPLREDRQAEKLPEETTTALYGETISSSVSRVEKYFNCAFAHFAAYGLRLSEREEYRLEAPAIGDLFHEALKWIGNETKRLNRSWASLSTEEAWELARQAVDAISPYFVHQILLSTKRHLYIQRKLVQILQRTMRTLKEHAKVSNFQPVAIEAGFGFGEQLPPLELQLQHGKKIRLRGRIDRIDAHKIGDKTYLRIVDYKSSAKKLDIADVYYGLSLQMLTYLDVATSHAKELLSVEADPAGVLYVHVHNPMLAVTQEAKEDVVEEDVLKKFKMRGLLIDNVDVLREMDTELAGHSTIIPAYVKTDDTLSYHSSSVVSTEDMEHLRTFTRKKHQQAGEEMLAGNTAVLPARIKNKTACDYCQFRSVCQFDPTDPHQHYRSLAPLKDEDATAKIRKEVRTRDDSN</sequence>
<dbReference type="EC" id="3.1.-.-" evidence="14"/>
<comment type="miscellaneous">
    <text evidence="14">Despite having conserved helicase domains, this subunit does not have helicase activity.</text>
</comment>
<gene>
    <name evidence="14 16" type="primary">addB</name>
    <name evidence="16" type="ORF">D3873_03570</name>
</gene>
<keyword evidence="3 14" id="KW-0479">Metal-binding</keyword>